<accession>A0ABR2AYW6</accession>
<dbReference type="EMBL" id="JBBPBM010000243">
    <property type="protein sequence ID" value="KAK8498948.1"/>
    <property type="molecule type" value="Genomic_DNA"/>
</dbReference>
<dbReference type="Proteomes" id="UP001472677">
    <property type="component" value="Unassembled WGS sequence"/>
</dbReference>
<dbReference type="PANTHER" id="PTHR32011:SF6">
    <property type="entry name" value="KNR4_SMI1-LIKE DOMAIN-CONTAINING PROTEIN"/>
    <property type="match status" value="1"/>
</dbReference>
<proteinExistence type="predicted"/>
<gene>
    <name evidence="2" type="ORF">V6N12_046889</name>
</gene>
<evidence type="ECO:0000256" key="1">
    <source>
        <dbReference type="SAM" id="MobiDB-lite"/>
    </source>
</evidence>
<comment type="caution">
    <text evidence="2">The sequence shown here is derived from an EMBL/GenBank/DDBJ whole genome shotgun (WGS) entry which is preliminary data.</text>
</comment>
<name>A0ABR2AYW6_9ROSI</name>
<feature type="region of interest" description="Disordered" evidence="1">
    <location>
        <begin position="1"/>
        <end position="22"/>
    </location>
</feature>
<dbReference type="PANTHER" id="PTHR32011">
    <property type="entry name" value="OS08G0472400 PROTEIN"/>
    <property type="match status" value="1"/>
</dbReference>
<evidence type="ECO:0000313" key="2">
    <source>
        <dbReference type="EMBL" id="KAK8498948.1"/>
    </source>
</evidence>
<protein>
    <submittedName>
        <fullName evidence="2">Uncharacterized protein</fullName>
    </submittedName>
</protein>
<reference evidence="2 3" key="1">
    <citation type="journal article" date="2024" name="G3 (Bethesda)">
        <title>Genome assembly of Hibiscus sabdariffa L. provides insights into metabolisms of medicinal natural products.</title>
        <authorList>
            <person name="Kim T."/>
        </authorList>
    </citation>
    <scope>NUCLEOTIDE SEQUENCE [LARGE SCALE GENOMIC DNA]</scope>
    <source>
        <strain evidence="2">TK-2024</strain>
        <tissue evidence="2">Old leaves</tissue>
    </source>
</reference>
<sequence>MAATATTTQTQPPNPLLKTPKGPPISKLVGFSFAANSKTIIDHLKSLNIPIFPGLSDQEFSSIESTFNFTFPPDLRSILQQGLPVYPSFPNWRSSSPQQLNIFFKLPLLSLSNNIRFHNFWSDSWGPKPSNSDAALALVKKLLRKAPPLVPVYTNCYIPSTPNVHGIGNPVFYVDGEQVRIISVDITRFFQQLQVFGRGGVFMSSVMKKVNSVDTATTRKIEFWTEVAERGSRAVVARGVTGGWWNTVEERASRLGACLEEGFWRLREGGWTEEDVRDMLMIGGCDHKESGTQLVMDREDVAWHVRVLSVVLLRAGWSSEDVVYSLDLHNVIGDKSMN</sequence>
<keyword evidence="3" id="KW-1185">Reference proteome</keyword>
<organism evidence="2 3">
    <name type="scientific">Hibiscus sabdariffa</name>
    <name type="common">roselle</name>
    <dbReference type="NCBI Taxonomy" id="183260"/>
    <lineage>
        <taxon>Eukaryota</taxon>
        <taxon>Viridiplantae</taxon>
        <taxon>Streptophyta</taxon>
        <taxon>Embryophyta</taxon>
        <taxon>Tracheophyta</taxon>
        <taxon>Spermatophyta</taxon>
        <taxon>Magnoliopsida</taxon>
        <taxon>eudicotyledons</taxon>
        <taxon>Gunneridae</taxon>
        <taxon>Pentapetalae</taxon>
        <taxon>rosids</taxon>
        <taxon>malvids</taxon>
        <taxon>Malvales</taxon>
        <taxon>Malvaceae</taxon>
        <taxon>Malvoideae</taxon>
        <taxon>Hibiscus</taxon>
    </lineage>
</organism>
<feature type="compositionally biased region" description="Low complexity" evidence="1">
    <location>
        <begin position="1"/>
        <end position="20"/>
    </location>
</feature>
<evidence type="ECO:0000313" key="3">
    <source>
        <dbReference type="Proteomes" id="UP001472677"/>
    </source>
</evidence>